<protein>
    <submittedName>
        <fullName evidence="6">Pyridoxal phosphate-dependent transferase</fullName>
    </submittedName>
</protein>
<dbReference type="GO" id="GO:0008483">
    <property type="term" value="F:transaminase activity"/>
    <property type="evidence" value="ECO:0007669"/>
    <property type="project" value="InterPro"/>
</dbReference>
<reference evidence="6" key="2">
    <citation type="submission" date="2023-05" db="EMBL/GenBank/DDBJ databases">
        <authorList>
            <consortium name="Lawrence Berkeley National Laboratory"/>
            <person name="Steindorff A."/>
            <person name="Hensen N."/>
            <person name="Bonometti L."/>
            <person name="Westerberg I."/>
            <person name="Brannstrom I.O."/>
            <person name="Guillou S."/>
            <person name="Cros-Aarteil S."/>
            <person name="Calhoun S."/>
            <person name="Haridas S."/>
            <person name="Kuo A."/>
            <person name="Mondo S."/>
            <person name="Pangilinan J."/>
            <person name="Riley R."/>
            <person name="Labutti K."/>
            <person name="Andreopoulos B."/>
            <person name="Lipzen A."/>
            <person name="Chen C."/>
            <person name="Yanf M."/>
            <person name="Daum C."/>
            <person name="Ng V."/>
            <person name="Clum A."/>
            <person name="Ohm R."/>
            <person name="Martin F."/>
            <person name="Silar P."/>
            <person name="Natvig D."/>
            <person name="Lalanne C."/>
            <person name="Gautier V."/>
            <person name="Ament-Velasquez S.L."/>
            <person name="Kruys A."/>
            <person name="Hutchinson M.I."/>
            <person name="Powell A.J."/>
            <person name="Barry K."/>
            <person name="Miller A.N."/>
            <person name="Grigoriev I.V."/>
            <person name="Debuchy R."/>
            <person name="Gladieux P."/>
            <person name="Thoren M.H."/>
            <person name="Johannesson H."/>
        </authorList>
    </citation>
    <scope>NUCLEOTIDE SEQUENCE</scope>
    <source>
        <strain evidence="6">CBS 141.50</strain>
    </source>
</reference>
<dbReference type="AlphaFoldDB" id="A0AAN6ZQ52"/>
<evidence type="ECO:0000256" key="3">
    <source>
        <dbReference type="ARBA" id="ARBA00022898"/>
    </source>
</evidence>
<keyword evidence="6" id="KW-0808">Transferase</keyword>
<dbReference type="InterPro" id="IPR015424">
    <property type="entry name" value="PyrdxlP-dep_Trfase"/>
</dbReference>
<dbReference type="InterPro" id="IPR005814">
    <property type="entry name" value="Aminotrans_3"/>
</dbReference>
<dbReference type="Gene3D" id="3.40.640.10">
    <property type="entry name" value="Type I PLP-dependent aspartate aminotransferase-like (Major domain)"/>
    <property type="match status" value="1"/>
</dbReference>
<dbReference type="InterPro" id="IPR015422">
    <property type="entry name" value="PyrdxlP-dep_Trfase_small"/>
</dbReference>
<reference evidence="6" key="1">
    <citation type="journal article" date="2023" name="Mol. Phylogenet. Evol.">
        <title>Genome-scale phylogeny and comparative genomics of the fungal order Sordariales.</title>
        <authorList>
            <person name="Hensen N."/>
            <person name="Bonometti L."/>
            <person name="Westerberg I."/>
            <person name="Brannstrom I.O."/>
            <person name="Guillou S."/>
            <person name="Cros-Aarteil S."/>
            <person name="Calhoun S."/>
            <person name="Haridas S."/>
            <person name="Kuo A."/>
            <person name="Mondo S."/>
            <person name="Pangilinan J."/>
            <person name="Riley R."/>
            <person name="LaButti K."/>
            <person name="Andreopoulos B."/>
            <person name="Lipzen A."/>
            <person name="Chen C."/>
            <person name="Yan M."/>
            <person name="Daum C."/>
            <person name="Ng V."/>
            <person name="Clum A."/>
            <person name="Steindorff A."/>
            <person name="Ohm R.A."/>
            <person name="Martin F."/>
            <person name="Silar P."/>
            <person name="Natvig D.O."/>
            <person name="Lalanne C."/>
            <person name="Gautier V."/>
            <person name="Ament-Velasquez S.L."/>
            <person name="Kruys A."/>
            <person name="Hutchinson M.I."/>
            <person name="Powell A.J."/>
            <person name="Barry K."/>
            <person name="Miller A.N."/>
            <person name="Grigoriev I.V."/>
            <person name="Debuchy R."/>
            <person name="Gladieux P."/>
            <person name="Hiltunen Thoren M."/>
            <person name="Johannesson H."/>
        </authorList>
    </citation>
    <scope>NUCLEOTIDE SEQUENCE</scope>
    <source>
        <strain evidence="6">CBS 141.50</strain>
    </source>
</reference>
<organism evidence="6 7">
    <name type="scientific">Dichotomopilus funicola</name>
    <dbReference type="NCBI Taxonomy" id="1934379"/>
    <lineage>
        <taxon>Eukaryota</taxon>
        <taxon>Fungi</taxon>
        <taxon>Dikarya</taxon>
        <taxon>Ascomycota</taxon>
        <taxon>Pezizomycotina</taxon>
        <taxon>Sordariomycetes</taxon>
        <taxon>Sordariomycetidae</taxon>
        <taxon>Sordariales</taxon>
        <taxon>Chaetomiaceae</taxon>
        <taxon>Dichotomopilus</taxon>
    </lineage>
</organism>
<sequence length="485" mass="52076">MGQVLSCRPLVPGRSRSKTGKDVTESCSDLSRPQTPLEGLPVLKKAKGHYWYPSNGPKILDACGGAGVACLGHGRPDIIKAVNTQMKSATYASYAHFQTPPVQELSDWLIKSTGGEMQKVYVMSSGSEAMEAAVKLAVEYFRWQGQSERTNFIARHDSYHGTTIGALSVSGHHARRAPFSPLLSPTRFHHISPCNPYRQLPSSSSSTPDWPAYIAEKVAELEATFTTLGPQTVAAVVLEPVVGAALGCVPAVPGYLAAMKAVCERHGALLIFDEVMCGMGRTGWLHAWQGEGKEPAGVVPVPDLQAIAKGFAGGYQPASALLVGRKVAGAMERDGGGRVFTHGHTYQNHPVVAAAALVVQRAVEREGLLENVRVQGELLGRLLRERLGSHPNVGDIRGKGLFWGVEFVKDRVTKEPFEPGLGIAERVHKVAVGGFRVLVYHGQGCAGGGRGDHIMIMPAYTISERLVGEIVERVAGAVEEVFRRL</sequence>
<comment type="similarity">
    <text evidence="2 4">Belongs to the class-III pyridoxal-phosphate-dependent aminotransferase family.</text>
</comment>
<dbReference type="PANTHER" id="PTHR43094">
    <property type="entry name" value="AMINOTRANSFERASE"/>
    <property type="match status" value="1"/>
</dbReference>
<feature type="region of interest" description="Disordered" evidence="5">
    <location>
        <begin position="11"/>
        <end position="32"/>
    </location>
</feature>
<comment type="caution">
    <text evidence="6">The sequence shown here is derived from an EMBL/GenBank/DDBJ whole genome shotgun (WGS) entry which is preliminary data.</text>
</comment>
<dbReference type="Pfam" id="PF00202">
    <property type="entry name" value="Aminotran_3"/>
    <property type="match status" value="1"/>
</dbReference>
<evidence type="ECO:0000256" key="5">
    <source>
        <dbReference type="SAM" id="MobiDB-lite"/>
    </source>
</evidence>
<dbReference type="SUPFAM" id="SSF53383">
    <property type="entry name" value="PLP-dependent transferases"/>
    <property type="match status" value="1"/>
</dbReference>
<dbReference type="GeneID" id="87822309"/>
<dbReference type="RefSeq" id="XP_062639554.1">
    <property type="nucleotide sequence ID" value="XM_062785696.1"/>
</dbReference>
<gene>
    <name evidence="6" type="ORF">C8A04DRAFT_9951</name>
</gene>
<comment type="cofactor">
    <cofactor evidence="1">
        <name>pyridoxal 5'-phosphate</name>
        <dbReference type="ChEBI" id="CHEBI:597326"/>
    </cofactor>
</comment>
<keyword evidence="7" id="KW-1185">Reference proteome</keyword>
<evidence type="ECO:0000256" key="2">
    <source>
        <dbReference type="ARBA" id="ARBA00008954"/>
    </source>
</evidence>
<dbReference type="EMBL" id="MU853563">
    <property type="protein sequence ID" value="KAK4146183.1"/>
    <property type="molecule type" value="Genomic_DNA"/>
</dbReference>
<evidence type="ECO:0000256" key="1">
    <source>
        <dbReference type="ARBA" id="ARBA00001933"/>
    </source>
</evidence>
<dbReference type="Proteomes" id="UP001302676">
    <property type="component" value="Unassembled WGS sequence"/>
</dbReference>
<dbReference type="Gene3D" id="3.90.1150.10">
    <property type="entry name" value="Aspartate Aminotransferase, domain 1"/>
    <property type="match status" value="1"/>
</dbReference>
<dbReference type="GO" id="GO:0030170">
    <property type="term" value="F:pyridoxal phosphate binding"/>
    <property type="evidence" value="ECO:0007669"/>
    <property type="project" value="InterPro"/>
</dbReference>
<dbReference type="GO" id="GO:0005829">
    <property type="term" value="C:cytosol"/>
    <property type="evidence" value="ECO:0007669"/>
    <property type="project" value="TreeGrafter"/>
</dbReference>
<proteinExistence type="inferred from homology"/>
<keyword evidence="3 4" id="KW-0663">Pyridoxal phosphate</keyword>
<evidence type="ECO:0000256" key="4">
    <source>
        <dbReference type="RuleBase" id="RU003560"/>
    </source>
</evidence>
<evidence type="ECO:0000313" key="7">
    <source>
        <dbReference type="Proteomes" id="UP001302676"/>
    </source>
</evidence>
<dbReference type="CDD" id="cd00610">
    <property type="entry name" value="OAT_like"/>
    <property type="match status" value="1"/>
</dbReference>
<dbReference type="InterPro" id="IPR015421">
    <property type="entry name" value="PyrdxlP-dep_Trfase_major"/>
</dbReference>
<evidence type="ECO:0000313" key="6">
    <source>
        <dbReference type="EMBL" id="KAK4146183.1"/>
    </source>
</evidence>
<dbReference type="FunFam" id="3.40.640.10:FF:000004">
    <property type="entry name" value="Acetylornithine aminotransferase"/>
    <property type="match status" value="1"/>
</dbReference>
<dbReference type="PANTHER" id="PTHR43094:SF1">
    <property type="entry name" value="AMINOTRANSFERASE CLASS-III"/>
    <property type="match status" value="1"/>
</dbReference>
<name>A0AAN6ZQ52_9PEZI</name>
<accession>A0AAN6ZQ52</accession>